<dbReference type="GO" id="GO:0005524">
    <property type="term" value="F:ATP binding"/>
    <property type="evidence" value="ECO:0007669"/>
    <property type="project" value="UniProtKB-KW"/>
</dbReference>
<evidence type="ECO:0000256" key="2">
    <source>
        <dbReference type="ARBA" id="ARBA00010871"/>
    </source>
</evidence>
<dbReference type="NCBIfam" id="NF002527">
    <property type="entry name" value="PRK01966.1-3"/>
    <property type="match status" value="1"/>
</dbReference>
<keyword evidence="8" id="KW-0573">Peptidoglycan synthesis</keyword>
<evidence type="ECO:0000256" key="6">
    <source>
        <dbReference type="ARBA" id="ARBA00022840"/>
    </source>
</evidence>
<dbReference type="InterPro" id="IPR016185">
    <property type="entry name" value="PreATP-grasp_dom_sf"/>
</dbReference>
<dbReference type="Pfam" id="PF01820">
    <property type="entry name" value="Dala_Dala_lig_N"/>
    <property type="match status" value="1"/>
</dbReference>
<accession>A0A644V3F4</accession>
<keyword evidence="7" id="KW-0133">Cell shape</keyword>
<keyword evidence="3" id="KW-0963">Cytoplasm</keyword>
<dbReference type="InterPro" id="IPR005905">
    <property type="entry name" value="D_ala_D_ala"/>
</dbReference>
<sequence>MKKNIALMAGGNSGEAVVSLRSAVEVEKNIDSTIYNVYKIVVLGKDWYYEKDDKKYFIDKNDFSLSIDGNKINFDGVFMIIHGNPGENGLMQGYLEMMDIPCASCSSLVSAITFDKVICNAVVRDLDIVKVAKNVSFYKHSPLSEEEILSKLSLPLFVKPSEGGSSIGMSKVKEKYELAPAIKTAFEVHERLIIEEFIKGRELTCGVIETKNEVVAFPITEIIPKKEFFDYEAKYDGSTAEITPAEVSDEIRIRVQETAKKIYRGLNCKGVCRIDFILKDDTQELYFLEVNTIPGQSEQSIVPQQVRKMGLTTKILYSKMLEEIL</sequence>
<dbReference type="EC" id="6.3.2.-" evidence="11"/>
<evidence type="ECO:0000256" key="7">
    <source>
        <dbReference type="ARBA" id="ARBA00022960"/>
    </source>
</evidence>
<evidence type="ECO:0000256" key="9">
    <source>
        <dbReference type="ARBA" id="ARBA00023316"/>
    </source>
</evidence>
<keyword evidence="4 11" id="KW-0436">Ligase</keyword>
<evidence type="ECO:0000256" key="5">
    <source>
        <dbReference type="ARBA" id="ARBA00022741"/>
    </source>
</evidence>
<dbReference type="GO" id="GO:0071555">
    <property type="term" value="P:cell wall organization"/>
    <property type="evidence" value="ECO:0007669"/>
    <property type="project" value="UniProtKB-KW"/>
</dbReference>
<dbReference type="InterPro" id="IPR013815">
    <property type="entry name" value="ATP_grasp_subdomain_1"/>
</dbReference>
<dbReference type="InterPro" id="IPR000291">
    <property type="entry name" value="D-Ala_lig_Van_CS"/>
</dbReference>
<dbReference type="AlphaFoldDB" id="A0A644V3F4"/>
<proteinExistence type="inferred from homology"/>
<dbReference type="HAMAP" id="MF_00047">
    <property type="entry name" value="Dala_Dala_lig"/>
    <property type="match status" value="1"/>
</dbReference>
<comment type="similarity">
    <text evidence="2">Belongs to the D-alanine--D-alanine ligase family.</text>
</comment>
<dbReference type="NCBIfam" id="NF002378">
    <property type="entry name" value="PRK01372.1"/>
    <property type="match status" value="1"/>
</dbReference>
<dbReference type="GO" id="GO:0008716">
    <property type="term" value="F:D-alanine-D-alanine ligase activity"/>
    <property type="evidence" value="ECO:0007669"/>
    <property type="project" value="InterPro"/>
</dbReference>
<evidence type="ECO:0000313" key="11">
    <source>
        <dbReference type="EMBL" id="MPL85868.1"/>
    </source>
</evidence>
<dbReference type="Gene3D" id="3.30.1490.20">
    <property type="entry name" value="ATP-grasp fold, A domain"/>
    <property type="match status" value="1"/>
</dbReference>
<dbReference type="PANTHER" id="PTHR23132:SF23">
    <property type="entry name" value="D-ALANINE--D-ALANINE LIGASE B"/>
    <property type="match status" value="1"/>
</dbReference>
<dbReference type="PANTHER" id="PTHR23132">
    <property type="entry name" value="D-ALANINE--D-ALANINE LIGASE"/>
    <property type="match status" value="1"/>
</dbReference>
<dbReference type="InterPro" id="IPR011095">
    <property type="entry name" value="Dala_Dala_lig_C"/>
</dbReference>
<dbReference type="Gene3D" id="3.30.470.20">
    <property type="entry name" value="ATP-grasp fold, B domain"/>
    <property type="match status" value="1"/>
</dbReference>
<dbReference type="PROSITE" id="PS00843">
    <property type="entry name" value="DALA_DALA_LIGASE_1"/>
    <property type="match status" value="1"/>
</dbReference>
<dbReference type="NCBIfam" id="TIGR01205">
    <property type="entry name" value="D_ala_D_alaTIGR"/>
    <property type="match status" value="1"/>
</dbReference>
<gene>
    <name evidence="11" type="primary">vanC_2</name>
    <name evidence="11" type="ORF">SDC9_31843</name>
</gene>
<keyword evidence="9" id="KW-0961">Cell wall biogenesis/degradation</keyword>
<dbReference type="Pfam" id="PF07478">
    <property type="entry name" value="Dala_Dala_lig_C"/>
    <property type="match status" value="1"/>
</dbReference>
<comment type="caution">
    <text evidence="11">The sequence shown here is derived from an EMBL/GenBank/DDBJ whole genome shotgun (WGS) entry which is preliminary data.</text>
</comment>
<dbReference type="GO" id="GO:0009252">
    <property type="term" value="P:peptidoglycan biosynthetic process"/>
    <property type="evidence" value="ECO:0007669"/>
    <property type="project" value="UniProtKB-KW"/>
</dbReference>
<dbReference type="EMBL" id="VSSQ01000212">
    <property type="protein sequence ID" value="MPL85868.1"/>
    <property type="molecule type" value="Genomic_DNA"/>
</dbReference>
<dbReference type="SUPFAM" id="SSF56059">
    <property type="entry name" value="Glutathione synthetase ATP-binding domain-like"/>
    <property type="match status" value="1"/>
</dbReference>
<dbReference type="InterPro" id="IPR011127">
    <property type="entry name" value="Dala_Dala_lig_N"/>
</dbReference>
<dbReference type="GO" id="GO:0008360">
    <property type="term" value="P:regulation of cell shape"/>
    <property type="evidence" value="ECO:0007669"/>
    <property type="project" value="UniProtKB-KW"/>
</dbReference>
<dbReference type="GO" id="GO:0046872">
    <property type="term" value="F:metal ion binding"/>
    <property type="evidence" value="ECO:0007669"/>
    <property type="project" value="InterPro"/>
</dbReference>
<evidence type="ECO:0000256" key="3">
    <source>
        <dbReference type="ARBA" id="ARBA00022490"/>
    </source>
</evidence>
<dbReference type="PIRSF" id="PIRSF039102">
    <property type="entry name" value="Ddl/VanB"/>
    <property type="match status" value="1"/>
</dbReference>
<evidence type="ECO:0000256" key="1">
    <source>
        <dbReference type="ARBA" id="ARBA00004496"/>
    </source>
</evidence>
<organism evidence="11">
    <name type="scientific">bioreactor metagenome</name>
    <dbReference type="NCBI Taxonomy" id="1076179"/>
    <lineage>
        <taxon>unclassified sequences</taxon>
        <taxon>metagenomes</taxon>
        <taxon>ecological metagenomes</taxon>
    </lineage>
</organism>
<feature type="domain" description="ATP-grasp" evidence="10">
    <location>
        <begin position="121"/>
        <end position="322"/>
    </location>
</feature>
<dbReference type="InterPro" id="IPR011761">
    <property type="entry name" value="ATP-grasp"/>
</dbReference>
<name>A0A644V3F4_9ZZZZ</name>
<dbReference type="PROSITE" id="PS50975">
    <property type="entry name" value="ATP_GRASP"/>
    <property type="match status" value="1"/>
</dbReference>
<dbReference type="SUPFAM" id="SSF52440">
    <property type="entry name" value="PreATP-grasp domain"/>
    <property type="match status" value="1"/>
</dbReference>
<comment type="subcellular location">
    <subcellularLocation>
        <location evidence="1">Cytoplasm</location>
    </subcellularLocation>
</comment>
<keyword evidence="6" id="KW-0067">ATP-binding</keyword>
<evidence type="ECO:0000256" key="4">
    <source>
        <dbReference type="ARBA" id="ARBA00022598"/>
    </source>
</evidence>
<keyword evidence="5" id="KW-0547">Nucleotide-binding</keyword>
<evidence type="ECO:0000259" key="10">
    <source>
        <dbReference type="PROSITE" id="PS50975"/>
    </source>
</evidence>
<dbReference type="PROSITE" id="PS00844">
    <property type="entry name" value="DALA_DALA_LIGASE_2"/>
    <property type="match status" value="1"/>
</dbReference>
<reference evidence="11" key="1">
    <citation type="submission" date="2019-08" db="EMBL/GenBank/DDBJ databases">
        <authorList>
            <person name="Kucharzyk K."/>
            <person name="Murdoch R.W."/>
            <person name="Higgins S."/>
            <person name="Loffler F."/>
        </authorList>
    </citation>
    <scope>NUCLEOTIDE SEQUENCE</scope>
</reference>
<protein>
    <submittedName>
        <fullName evidence="11">Vancomycin C-type resistance protein VanC</fullName>
        <ecNumber evidence="11">6.3.2.-</ecNumber>
    </submittedName>
</protein>
<dbReference type="Gene3D" id="3.40.50.20">
    <property type="match status" value="1"/>
</dbReference>
<evidence type="ECO:0000256" key="8">
    <source>
        <dbReference type="ARBA" id="ARBA00022984"/>
    </source>
</evidence>
<dbReference type="GO" id="GO:0005737">
    <property type="term" value="C:cytoplasm"/>
    <property type="evidence" value="ECO:0007669"/>
    <property type="project" value="UniProtKB-SubCell"/>
</dbReference>